<reference evidence="5 6" key="1">
    <citation type="submission" date="2020-08" db="EMBL/GenBank/DDBJ databases">
        <title>Genome sequence of Leucobacter denitrificans KACC 14055T.</title>
        <authorList>
            <person name="Hyun D.-W."/>
            <person name="Bae J.-W."/>
        </authorList>
    </citation>
    <scope>NUCLEOTIDE SEQUENCE [LARGE SCALE GENOMIC DNA]</scope>
    <source>
        <strain evidence="5 6">KACC 14055</strain>
    </source>
</reference>
<dbReference type="EMBL" id="CP060716">
    <property type="protein sequence ID" value="QNN62983.1"/>
    <property type="molecule type" value="Genomic_DNA"/>
</dbReference>
<keyword evidence="1" id="KW-0285">Flavoprotein</keyword>
<evidence type="ECO:0000313" key="5">
    <source>
        <dbReference type="EMBL" id="QNN62983.1"/>
    </source>
</evidence>
<dbReference type="Gene3D" id="1.10.540.10">
    <property type="entry name" value="Acyl-CoA dehydrogenase/oxidase, N-terminal domain"/>
    <property type="match status" value="1"/>
</dbReference>
<sequence>MDFSKIELSAEHEQLRADIRDFVREYFTPEEYEHEHKTGDAFNEKIHLALGERGWIQPTWPKERGGAGLDRLGAKILDLELKKTRLPMIALGTTDLVSKAVERFASPNIRDEVLKGVAKGTVRFSLGYTEPDGGSDIAGAKTKAVRDGDEWVINGSKMFTTGAHTTQYTFLITRTDPTQPKHKGLTMFLLPLDLPGVEIQGIWTYSGERTNIVYYDDVHVSDDYRLGEVNGGWTVLRGPLDEEHSIGAGEDDGLDEPSIGTNFIRELHYALDDTAEWAKTERADGSRPADEAGVLERIGALTARYEEAVITQGPAGRIAGSETLVEGSAELLDLIGREALVSRDGDGAVGNGQIDYAHRFAQGTATYAGTVEVFRTILAQHVLGLPRPNYPGSRDFGVSASTKVS</sequence>
<feature type="domain" description="Acyl-CoA oxidase/dehydrogenase middle" evidence="3">
    <location>
        <begin position="126"/>
        <end position="211"/>
    </location>
</feature>
<dbReference type="PANTHER" id="PTHR43292:SF4">
    <property type="entry name" value="ACYL-COA DEHYDROGENASE FADE34"/>
    <property type="match status" value="1"/>
</dbReference>
<evidence type="ECO:0000259" key="4">
    <source>
        <dbReference type="Pfam" id="PF02771"/>
    </source>
</evidence>
<dbReference type="Proteomes" id="UP000515934">
    <property type="component" value="Chromosome"/>
</dbReference>
<evidence type="ECO:0000256" key="2">
    <source>
        <dbReference type="ARBA" id="ARBA00023002"/>
    </source>
</evidence>
<dbReference type="PANTHER" id="PTHR43292">
    <property type="entry name" value="ACYL-COA DEHYDROGENASE"/>
    <property type="match status" value="1"/>
</dbReference>
<dbReference type="AlphaFoldDB" id="A0A7G9S558"/>
<dbReference type="InterPro" id="IPR046373">
    <property type="entry name" value="Acyl-CoA_Oxase/DH_mid-dom_sf"/>
</dbReference>
<proteinExistence type="predicted"/>
<name>A0A7G9S558_9MICO</name>
<accession>A0A7G9S558</accession>
<dbReference type="InterPro" id="IPR013786">
    <property type="entry name" value="AcylCoA_DH/ox_N"/>
</dbReference>
<dbReference type="Gene3D" id="1.20.140.10">
    <property type="entry name" value="Butyryl-CoA Dehydrogenase, subunit A, domain 3"/>
    <property type="match status" value="1"/>
</dbReference>
<dbReference type="Pfam" id="PF02770">
    <property type="entry name" value="Acyl-CoA_dh_M"/>
    <property type="match status" value="1"/>
</dbReference>
<dbReference type="InterPro" id="IPR036250">
    <property type="entry name" value="AcylCo_DH-like_C"/>
</dbReference>
<dbReference type="Gene3D" id="2.40.110.10">
    <property type="entry name" value="Butyryl-CoA Dehydrogenase, subunit A, domain 2"/>
    <property type="match status" value="1"/>
</dbReference>
<evidence type="ECO:0000313" key="6">
    <source>
        <dbReference type="Proteomes" id="UP000515934"/>
    </source>
</evidence>
<dbReference type="RefSeq" id="WP_187555451.1">
    <property type="nucleotide sequence ID" value="NZ_CP060716.1"/>
</dbReference>
<dbReference type="SUPFAM" id="SSF56645">
    <property type="entry name" value="Acyl-CoA dehydrogenase NM domain-like"/>
    <property type="match status" value="1"/>
</dbReference>
<evidence type="ECO:0000256" key="1">
    <source>
        <dbReference type="ARBA" id="ARBA00022630"/>
    </source>
</evidence>
<dbReference type="InterPro" id="IPR052161">
    <property type="entry name" value="Mycobact_Acyl-CoA_DH"/>
</dbReference>
<gene>
    <name evidence="5" type="ORF">H9L06_00920</name>
</gene>
<evidence type="ECO:0000259" key="3">
    <source>
        <dbReference type="Pfam" id="PF02770"/>
    </source>
</evidence>
<dbReference type="InterPro" id="IPR037069">
    <property type="entry name" value="AcylCoA_DH/ox_N_sf"/>
</dbReference>
<dbReference type="Pfam" id="PF02771">
    <property type="entry name" value="Acyl-CoA_dh_N"/>
    <property type="match status" value="1"/>
</dbReference>
<dbReference type="GO" id="GO:0005886">
    <property type="term" value="C:plasma membrane"/>
    <property type="evidence" value="ECO:0007669"/>
    <property type="project" value="TreeGrafter"/>
</dbReference>
<organism evidence="5 6">
    <name type="scientific">Leucobacter denitrificans</name>
    <dbReference type="NCBI Taxonomy" id="683042"/>
    <lineage>
        <taxon>Bacteria</taxon>
        <taxon>Bacillati</taxon>
        <taxon>Actinomycetota</taxon>
        <taxon>Actinomycetes</taxon>
        <taxon>Micrococcales</taxon>
        <taxon>Microbacteriaceae</taxon>
        <taxon>Leucobacter</taxon>
    </lineage>
</organism>
<dbReference type="SUPFAM" id="SSF47203">
    <property type="entry name" value="Acyl-CoA dehydrogenase C-terminal domain-like"/>
    <property type="match status" value="1"/>
</dbReference>
<dbReference type="GO" id="GO:0050660">
    <property type="term" value="F:flavin adenine dinucleotide binding"/>
    <property type="evidence" value="ECO:0007669"/>
    <property type="project" value="InterPro"/>
</dbReference>
<dbReference type="InterPro" id="IPR006091">
    <property type="entry name" value="Acyl-CoA_Oxase/DH_mid-dom"/>
</dbReference>
<keyword evidence="2" id="KW-0560">Oxidoreductase</keyword>
<protein>
    <submittedName>
        <fullName evidence="5">Acyl-CoA dehydrogenase family protein</fullName>
    </submittedName>
</protein>
<dbReference type="InterPro" id="IPR009100">
    <property type="entry name" value="AcylCoA_DH/oxidase_NM_dom_sf"/>
</dbReference>
<dbReference type="GO" id="GO:0016627">
    <property type="term" value="F:oxidoreductase activity, acting on the CH-CH group of donors"/>
    <property type="evidence" value="ECO:0007669"/>
    <property type="project" value="InterPro"/>
</dbReference>
<keyword evidence="6" id="KW-1185">Reference proteome</keyword>
<feature type="domain" description="Acyl-CoA dehydrogenase/oxidase N-terminal" evidence="4">
    <location>
        <begin position="9"/>
        <end position="120"/>
    </location>
</feature>
<dbReference type="KEGG" id="ldn:H9L06_00920"/>